<keyword evidence="3 9" id="KW-0812">Transmembrane</keyword>
<dbReference type="PANTHER" id="PTHR34820:SF4">
    <property type="entry name" value="INNER MEMBRANE PROTEIN YEBZ"/>
    <property type="match status" value="1"/>
</dbReference>
<feature type="domain" description="Copper resistance protein D" evidence="12">
    <location>
        <begin position="320"/>
        <end position="414"/>
    </location>
</feature>
<dbReference type="GO" id="GO:0006825">
    <property type="term" value="P:copper ion transport"/>
    <property type="evidence" value="ECO:0007669"/>
    <property type="project" value="InterPro"/>
</dbReference>
<dbReference type="InterPro" id="IPR032693">
    <property type="entry name" value="YtkA-like_dom"/>
</dbReference>
<evidence type="ECO:0000256" key="8">
    <source>
        <dbReference type="ARBA" id="ARBA00023136"/>
    </source>
</evidence>
<dbReference type="Gene3D" id="2.60.40.1220">
    <property type="match status" value="1"/>
</dbReference>
<dbReference type="InterPro" id="IPR007348">
    <property type="entry name" value="CopC_dom"/>
</dbReference>
<evidence type="ECO:0000313" key="14">
    <source>
        <dbReference type="EMBL" id="RKQ93742.1"/>
    </source>
</evidence>
<dbReference type="InterPro" id="IPR014756">
    <property type="entry name" value="Ig_E-set"/>
</dbReference>
<keyword evidence="4" id="KW-0479">Metal-binding</keyword>
<evidence type="ECO:0000259" key="13">
    <source>
        <dbReference type="Pfam" id="PF13115"/>
    </source>
</evidence>
<dbReference type="GO" id="GO:0042597">
    <property type="term" value="C:periplasmic space"/>
    <property type="evidence" value="ECO:0007669"/>
    <property type="project" value="InterPro"/>
</dbReference>
<evidence type="ECO:0000313" key="15">
    <source>
        <dbReference type="Proteomes" id="UP000278962"/>
    </source>
</evidence>
<evidence type="ECO:0000256" key="1">
    <source>
        <dbReference type="ARBA" id="ARBA00004651"/>
    </source>
</evidence>
<dbReference type="GO" id="GO:0005507">
    <property type="term" value="F:copper ion binding"/>
    <property type="evidence" value="ECO:0007669"/>
    <property type="project" value="InterPro"/>
</dbReference>
<gene>
    <name evidence="14" type="ORF">C8N24_3613</name>
</gene>
<reference evidence="14 15" key="1">
    <citation type="submission" date="2018-10" db="EMBL/GenBank/DDBJ databases">
        <title>Genomic Encyclopedia of Archaeal and Bacterial Type Strains, Phase II (KMG-II): from individual species to whole genera.</title>
        <authorList>
            <person name="Goeker M."/>
        </authorList>
    </citation>
    <scope>NUCLEOTIDE SEQUENCE [LARGE SCALE GENOMIC DNA]</scope>
    <source>
        <strain evidence="14 15">DSM 14954</strain>
    </source>
</reference>
<feature type="transmembrane region" description="Helical" evidence="9">
    <location>
        <begin position="324"/>
        <end position="346"/>
    </location>
</feature>
<feature type="transmembrane region" description="Helical" evidence="9">
    <location>
        <begin position="292"/>
        <end position="312"/>
    </location>
</feature>
<evidence type="ECO:0000259" key="12">
    <source>
        <dbReference type="Pfam" id="PF05425"/>
    </source>
</evidence>
<keyword evidence="7" id="KW-0186">Copper</keyword>
<evidence type="ECO:0000256" key="9">
    <source>
        <dbReference type="SAM" id="Phobius"/>
    </source>
</evidence>
<comment type="caution">
    <text evidence="14">The sequence shown here is derived from an EMBL/GenBank/DDBJ whole genome shotgun (WGS) entry which is preliminary data.</text>
</comment>
<dbReference type="InterPro" id="IPR008457">
    <property type="entry name" value="Cu-R_CopD_dom"/>
</dbReference>
<comment type="subcellular location">
    <subcellularLocation>
        <location evidence="1">Cell membrane</location>
        <topology evidence="1">Multi-pass membrane protein</topology>
    </subcellularLocation>
</comment>
<dbReference type="InterPro" id="IPR014755">
    <property type="entry name" value="Cu-Rt/internalin_Ig-like"/>
</dbReference>
<evidence type="ECO:0000256" key="5">
    <source>
        <dbReference type="ARBA" id="ARBA00022729"/>
    </source>
</evidence>
<accession>A0A660LF77</accession>
<feature type="transmembrane region" description="Helical" evidence="9">
    <location>
        <begin position="254"/>
        <end position="272"/>
    </location>
</feature>
<protein>
    <submittedName>
        <fullName evidence="14">Copper transport protein</fullName>
    </submittedName>
</protein>
<feature type="transmembrane region" description="Helical" evidence="9">
    <location>
        <begin position="173"/>
        <end position="193"/>
    </location>
</feature>
<dbReference type="SUPFAM" id="SSF81296">
    <property type="entry name" value="E set domains"/>
    <property type="match status" value="1"/>
</dbReference>
<keyword evidence="5 10" id="KW-0732">Signal</keyword>
<dbReference type="Pfam" id="PF04234">
    <property type="entry name" value="CopC"/>
    <property type="match status" value="1"/>
</dbReference>
<keyword evidence="6 9" id="KW-1133">Transmembrane helix</keyword>
<sequence>MRRAALIALVLLLALPAAAFGHATLVRTTPGSSGVVNTPPSTVTLEFSEPVEARFASVSVTDAPGNQLRDGRPTAAGNTLTVPIKPIAEGWYLVYWRVVSTDGHPIRGAFTFAVGPNPGPSPEFKIPSIAETAATPELVTARWIVLLAAMAAIGLFALRLLTARPARDLRGVTTAFGVASVVALVVAPVYLVLSTAQFSLRSAFDLGAVLPLLDGTEFGKGFIRLELCFALFAAAAGIAIWLDDPARPRRTIADLLATSGALLAAAGVLLVPGTSGHPGTAEPRGLAILLDAVHLGAGSIWLGGLVGLVILWRTQQLALAFRRFSSVALWAVGVLVATGVWASIVHLPTLASLWETGYGQWLLVKIALLCLAAALGAVNLLRTKPRLAAGQRQSPRVVGGEIVLIAGAVFAAAVVTSLAPPAKAIAEIGKPAAEVGPGPVSKTVERGGYELTFGLTPNRAATQNQVTIAVRKDGKPVTGAVVTESFTMLDMEMGRQEYELAETGPGTYGRETSALVMAGRWGLTVRVEPPGAEPISVTVLDHAEG</sequence>
<organism evidence="14 15">
    <name type="scientific">Solirubrobacter pauli</name>
    <dbReference type="NCBI Taxonomy" id="166793"/>
    <lineage>
        <taxon>Bacteria</taxon>
        <taxon>Bacillati</taxon>
        <taxon>Actinomycetota</taxon>
        <taxon>Thermoleophilia</taxon>
        <taxon>Solirubrobacterales</taxon>
        <taxon>Solirubrobacteraceae</taxon>
        <taxon>Solirubrobacter</taxon>
    </lineage>
</organism>
<dbReference type="Pfam" id="PF13115">
    <property type="entry name" value="YtkA"/>
    <property type="match status" value="1"/>
</dbReference>
<feature type="chain" id="PRO_5024975978" evidence="10">
    <location>
        <begin position="20"/>
        <end position="545"/>
    </location>
</feature>
<keyword evidence="8 9" id="KW-0472">Membrane</keyword>
<feature type="transmembrane region" description="Helical" evidence="9">
    <location>
        <begin position="402"/>
        <end position="420"/>
    </location>
</feature>
<feature type="transmembrane region" description="Helical" evidence="9">
    <location>
        <begin position="143"/>
        <end position="161"/>
    </location>
</feature>
<feature type="domain" description="CopC" evidence="11">
    <location>
        <begin position="22"/>
        <end position="114"/>
    </location>
</feature>
<feature type="transmembrane region" description="Helical" evidence="9">
    <location>
        <begin position="358"/>
        <end position="381"/>
    </location>
</feature>
<feature type="transmembrane region" description="Helical" evidence="9">
    <location>
        <begin position="222"/>
        <end position="242"/>
    </location>
</feature>
<dbReference type="RefSeq" id="WP_170179177.1">
    <property type="nucleotide sequence ID" value="NZ_RBIL01000001.1"/>
</dbReference>
<feature type="signal peptide" evidence="10">
    <location>
        <begin position="1"/>
        <end position="19"/>
    </location>
</feature>
<dbReference type="GO" id="GO:0046688">
    <property type="term" value="P:response to copper ion"/>
    <property type="evidence" value="ECO:0007669"/>
    <property type="project" value="InterPro"/>
</dbReference>
<feature type="domain" description="YtkA-like" evidence="13">
    <location>
        <begin position="449"/>
        <end position="525"/>
    </location>
</feature>
<evidence type="ECO:0000256" key="6">
    <source>
        <dbReference type="ARBA" id="ARBA00022989"/>
    </source>
</evidence>
<dbReference type="Pfam" id="PF05425">
    <property type="entry name" value="CopD"/>
    <property type="match status" value="1"/>
</dbReference>
<evidence type="ECO:0000256" key="3">
    <source>
        <dbReference type="ARBA" id="ARBA00022692"/>
    </source>
</evidence>
<evidence type="ECO:0000256" key="2">
    <source>
        <dbReference type="ARBA" id="ARBA00022475"/>
    </source>
</evidence>
<dbReference type="GO" id="GO:0005886">
    <property type="term" value="C:plasma membrane"/>
    <property type="evidence" value="ECO:0007669"/>
    <property type="project" value="UniProtKB-SubCell"/>
</dbReference>
<dbReference type="EMBL" id="RBIL01000001">
    <property type="protein sequence ID" value="RKQ93742.1"/>
    <property type="molecule type" value="Genomic_DNA"/>
</dbReference>
<proteinExistence type="predicted"/>
<dbReference type="PANTHER" id="PTHR34820">
    <property type="entry name" value="INNER MEMBRANE PROTEIN YEBZ"/>
    <property type="match status" value="1"/>
</dbReference>
<dbReference type="InterPro" id="IPR032694">
    <property type="entry name" value="CopC/D"/>
</dbReference>
<evidence type="ECO:0000256" key="4">
    <source>
        <dbReference type="ARBA" id="ARBA00022723"/>
    </source>
</evidence>
<dbReference type="Proteomes" id="UP000278962">
    <property type="component" value="Unassembled WGS sequence"/>
</dbReference>
<name>A0A660LF77_9ACTN</name>
<dbReference type="AlphaFoldDB" id="A0A660LF77"/>
<evidence type="ECO:0000259" key="11">
    <source>
        <dbReference type="Pfam" id="PF04234"/>
    </source>
</evidence>
<keyword evidence="2" id="KW-1003">Cell membrane</keyword>
<evidence type="ECO:0000256" key="10">
    <source>
        <dbReference type="SAM" id="SignalP"/>
    </source>
</evidence>
<keyword evidence="15" id="KW-1185">Reference proteome</keyword>
<evidence type="ECO:0000256" key="7">
    <source>
        <dbReference type="ARBA" id="ARBA00023008"/>
    </source>
</evidence>